<evidence type="ECO:0000313" key="4">
    <source>
        <dbReference type="EMBL" id="GMR51193.1"/>
    </source>
</evidence>
<keyword evidence="1" id="KW-1015">Disulfide bond</keyword>
<dbReference type="PANTHER" id="PTHR22991">
    <property type="entry name" value="PROTEIN CBG13490"/>
    <property type="match status" value="1"/>
</dbReference>
<evidence type="ECO:0000259" key="3">
    <source>
        <dbReference type="PROSITE" id="PS01180"/>
    </source>
</evidence>
<evidence type="ECO:0000313" key="5">
    <source>
        <dbReference type="Proteomes" id="UP001328107"/>
    </source>
</evidence>
<organism evidence="4 5">
    <name type="scientific">Pristionchus mayeri</name>
    <dbReference type="NCBI Taxonomy" id="1317129"/>
    <lineage>
        <taxon>Eukaryota</taxon>
        <taxon>Metazoa</taxon>
        <taxon>Ecdysozoa</taxon>
        <taxon>Nematoda</taxon>
        <taxon>Chromadorea</taxon>
        <taxon>Rhabditida</taxon>
        <taxon>Rhabditina</taxon>
        <taxon>Diplogasteromorpha</taxon>
        <taxon>Diplogasteroidea</taxon>
        <taxon>Neodiplogasteridae</taxon>
        <taxon>Pristionchus</taxon>
    </lineage>
</organism>
<dbReference type="AlphaFoldDB" id="A0AAN5I3Z0"/>
<feature type="non-terminal residue" evidence="4">
    <location>
        <position position="87"/>
    </location>
</feature>
<evidence type="ECO:0000256" key="1">
    <source>
        <dbReference type="ARBA" id="ARBA00023157"/>
    </source>
</evidence>
<proteinExistence type="predicted"/>
<comment type="caution">
    <text evidence="2">Lacks conserved residue(s) required for the propagation of feature annotation.</text>
</comment>
<feature type="domain" description="CUB" evidence="3">
    <location>
        <begin position="1"/>
        <end position="87"/>
    </location>
</feature>
<accession>A0AAN5I3Z0</accession>
<sequence>SPGFPFNASTPCDFLLSVETGKRVEVEVMLEANSCCDYLTIVDNYFGGNLLANLTGEISDKNFTSDNNVMRVTWQPDGGVNVRGMMV</sequence>
<dbReference type="InterPro" id="IPR050976">
    <property type="entry name" value="Snaclec"/>
</dbReference>
<dbReference type="EMBL" id="BTRK01000005">
    <property type="protein sequence ID" value="GMR51193.1"/>
    <property type="molecule type" value="Genomic_DNA"/>
</dbReference>
<keyword evidence="5" id="KW-1185">Reference proteome</keyword>
<dbReference type="PANTHER" id="PTHR22991:SF40">
    <property type="entry name" value="PROTEIN CBG13490"/>
    <property type="match status" value="1"/>
</dbReference>
<comment type="caution">
    <text evidence="4">The sequence shown here is derived from an EMBL/GenBank/DDBJ whole genome shotgun (WGS) entry which is preliminary data.</text>
</comment>
<dbReference type="Gene3D" id="2.60.120.290">
    <property type="entry name" value="Spermadhesin, CUB domain"/>
    <property type="match status" value="1"/>
</dbReference>
<dbReference type="Proteomes" id="UP001328107">
    <property type="component" value="Unassembled WGS sequence"/>
</dbReference>
<gene>
    <name evidence="4" type="ORF">PMAYCL1PPCAC_21388</name>
</gene>
<evidence type="ECO:0000256" key="2">
    <source>
        <dbReference type="PROSITE-ProRule" id="PRU00059"/>
    </source>
</evidence>
<reference evidence="5" key="1">
    <citation type="submission" date="2022-10" db="EMBL/GenBank/DDBJ databases">
        <title>Genome assembly of Pristionchus species.</title>
        <authorList>
            <person name="Yoshida K."/>
            <person name="Sommer R.J."/>
        </authorList>
    </citation>
    <scope>NUCLEOTIDE SEQUENCE [LARGE SCALE GENOMIC DNA]</scope>
    <source>
        <strain evidence="5">RS5460</strain>
    </source>
</reference>
<protein>
    <recommendedName>
        <fullName evidence="3">CUB domain-containing protein</fullName>
    </recommendedName>
</protein>
<name>A0AAN5I3Z0_9BILA</name>
<dbReference type="SUPFAM" id="SSF49854">
    <property type="entry name" value="Spermadhesin, CUB domain"/>
    <property type="match status" value="1"/>
</dbReference>
<dbReference type="InterPro" id="IPR000859">
    <property type="entry name" value="CUB_dom"/>
</dbReference>
<dbReference type="Pfam" id="PF00431">
    <property type="entry name" value="CUB"/>
    <property type="match status" value="1"/>
</dbReference>
<dbReference type="InterPro" id="IPR035914">
    <property type="entry name" value="Sperma_CUB_dom_sf"/>
</dbReference>
<dbReference type="PROSITE" id="PS01180">
    <property type="entry name" value="CUB"/>
    <property type="match status" value="1"/>
</dbReference>
<feature type="non-terminal residue" evidence="4">
    <location>
        <position position="1"/>
    </location>
</feature>